<reference evidence="1" key="1">
    <citation type="submission" date="2021-05" db="EMBL/GenBank/DDBJ databases">
        <authorList>
            <person name="Pan Q."/>
            <person name="Jouanno E."/>
            <person name="Zahm M."/>
            <person name="Klopp C."/>
            <person name="Cabau C."/>
            <person name="Louis A."/>
            <person name="Berthelot C."/>
            <person name="Parey E."/>
            <person name="Roest Crollius H."/>
            <person name="Montfort J."/>
            <person name="Robinson-Rechavi M."/>
            <person name="Bouchez O."/>
            <person name="Lampietro C."/>
            <person name="Lopez Roques C."/>
            <person name="Donnadieu C."/>
            <person name="Postlethwait J."/>
            <person name="Bobe J."/>
            <person name="Dillon D."/>
            <person name="Chandos A."/>
            <person name="von Hippel F."/>
            <person name="Guiguen Y."/>
        </authorList>
    </citation>
    <scope>NUCLEOTIDE SEQUENCE</scope>
    <source>
        <strain evidence="1">YG-Jan2019</strain>
    </source>
</reference>
<dbReference type="Proteomes" id="UP001157502">
    <property type="component" value="Chromosome 30"/>
</dbReference>
<dbReference type="EMBL" id="CM055757">
    <property type="protein sequence ID" value="KAJ7988945.1"/>
    <property type="molecule type" value="Genomic_DNA"/>
</dbReference>
<keyword evidence="2" id="KW-1185">Reference proteome</keyword>
<evidence type="ECO:0000313" key="2">
    <source>
        <dbReference type="Proteomes" id="UP001157502"/>
    </source>
</evidence>
<organism evidence="1 2">
    <name type="scientific">Dallia pectoralis</name>
    <name type="common">Alaska blackfish</name>
    <dbReference type="NCBI Taxonomy" id="75939"/>
    <lineage>
        <taxon>Eukaryota</taxon>
        <taxon>Metazoa</taxon>
        <taxon>Chordata</taxon>
        <taxon>Craniata</taxon>
        <taxon>Vertebrata</taxon>
        <taxon>Euteleostomi</taxon>
        <taxon>Actinopterygii</taxon>
        <taxon>Neopterygii</taxon>
        <taxon>Teleostei</taxon>
        <taxon>Protacanthopterygii</taxon>
        <taxon>Esociformes</taxon>
        <taxon>Umbridae</taxon>
        <taxon>Dallia</taxon>
    </lineage>
</organism>
<gene>
    <name evidence="1" type="ORF">DPEC_G00314450</name>
</gene>
<evidence type="ECO:0000313" key="1">
    <source>
        <dbReference type="EMBL" id="KAJ7988945.1"/>
    </source>
</evidence>
<accession>A0ACC2FC73</accession>
<sequence>MRSYGTSWAGTVGASQGSRGDGIAGSAQQLLGVMRHGALSLPSETRCASRGNDSAHTIDIVRTCISRDR</sequence>
<proteinExistence type="predicted"/>
<name>A0ACC2FC73_DALPE</name>
<protein>
    <submittedName>
        <fullName evidence="1">Uncharacterized protein</fullName>
    </submittedName>
</protein>
<comment type="caution">
    <text evidence="1">The sequence shown here is derived from an EMBL/GenBank/DDBJ whole genome shotgun (WGS) entry which is preliminary data.</text>
</comment>